<dbReference type="OrthoDB" id="47059at2759"/>
<protein>
    <recommendedName>
        <fullName evidence="6">WRKY domain-containing protein</fullName>
    </recommendedName>
</protein>
<organism evidence="7 8">
    <name type="scientific">Vanilla planifolia</name>
    <name type="common">Vanilla</name>
    <dbReference type="NCBI Taxonomy" id="51239"/>
    <lineage>
        <taxon>Eukaryota</taxon>
        <taxon>Viridiplantae</taxon>
        <taxon>Streptophyta</taxon>
        <taxon>Embryophyta</taxon>
        <taxon>Tracheophyta</taxon>
        <taxon>Spermatophyta</taxon>
        <taxon>Magnoliopsida</taxon>
        <taxon>Liliopsida</taxon>
        <taxon>Asparagales</taxon>
        <taxon>Orchidaceae</taxon>
        <taxon>Vanilloideae</taxon>
        <taxon>Vanilleae</taxon>
        <taxon>Vanilla</taxon>
    </lineage>
</organism>
<dbReference type="SUPFAM" id="SSF118290">
    <property type="entry name" value="WRKY DNA-binding domain"/>
    <property type="match status" value="1"/>
</dbReference>
<dbReference type="GO" id="GO:0003700">
    <property type="term" value="F:DNA-binding transcription factor activity"/>
    <property type="evidence" value="ECO:0007669"/>
    <property type="project" value="InterPro"/>
</dbReference>
<dbReference type="GO" id="GO:0043565">
    <property type="term" value="F:sequence-specific DNA binding"/>
    <property type="evidence" value="ECO:0007669"/>
    <property type="project" value="InterPro"/>
</dbReference>
<sequence length="287" mass="31468">MDDQISVQEAAAAGIRSMANLLFQLNRYSPAPATRVVIECREITNHTISSFKKMISILSRMGRARFRQAPTLWPPPSPSRIRANAVLHHSLIQDFNKPDSYGAPSTEIPTNAGSKRFGISNAVPISSTNSSLMSSITGDEGQQSGPCCRHPPVPAIVKMPVSSTSKKRCLEHTQSGDVSGEKSAASGARCHCSKRLKNGVKRAIRVPAISSKMAEIPSDDYSWRKYGQKPIKGSPYPRGYYKCSSLRGCPARKHVERAMDDPSMLIVTYDGEHCHSKPPTIVIHREI</sequence>
<dbReference type="EMBL" id="JADCNL010000005">
    <property type="protein sequence ID" value="KAG0479926.1"/>
    <property type="molecule type" value="Genomic_DNA"/>
</dbReference>
<evidence type="ECO:0000256" key="3">
    <source>
        <dbReference type="ARBA" id="ARBA00023125"/>
    </source>
</evidence>
<dbReference type="Pfam" id="PF10533">
    <property type="entry name" value="Plant_zn_clust"/>
    <property type="match status" value="1"/>
</dbReference>
<dbReference type="PANTHER" id="PTHR31282">
    <property type="entry name" value="WRKY TRANSCRIPTION FACTOR 21-RELATED"/>
    <property type="match status" value="1"/>
</dbReference>
<evidence type="ECO:0000256" key="1">
    <source>
        <dbReference type="ARBA" id="ARBA00004123"/>
    </source>
</evidence>
<dbReference type="InterPro" id="IPR018872">
    <property type="entry name" value="Zn-cluster-dom"/>
</dbReference>
<evidence type="ECO:0000256" key="4">
    <source>
        <dbReference type="ARBA" id="ARBA00023163"/>
    </source>
</evidence>
<dbReference type="AlphaFoldDB" id="A0A835QZA1"/>
<keyword evidence="8" id="KW-1185">Reference proteome</keyword>
<dbReference type="FunFam" id="2.20.25.80:FF:000004">
    <property type="entry name" value="WRKY transcription factor 65"/>
    <property type="match status" value="1"/>
</dbReference>
<name>A0A835QZA1_VANPL</name>
<comment type="subcellular location">
    <subcellularLocation>
        <location evidence="1">Nucleus</location>
    </subcellularLocation>
</comment>
<evidence type="ECO:0000259" key="6">
    <source>
        <dbReference type="PROSITE" id="PS50811"/>
    </source>
</evidence>
<dbReference type="InterPro" id="IPR036576">
    <property type="entry name" value="WRKY_dom_sf"/>
</dbReference>
<dbReference type="GO" id="GO:0005634">
    <property type="term" value="C:nucleus"/>
    <property type="evidence" value="ECO:0007669"/>
    <property type="project" value="UniProtKB-SubCell"/>
</dbReference>
<dbReference type="Pfam" id="PF03106">
    <property type="entry name" value="WRKY"/>
    <property type="match status" value="1"/>
</dbReference>
<evidence type="ECO:0000313" key="7">
    <source>
        <dbReference type="EMBL" id="KAG0479926.1"/>
    </source>
</evidence>
<keyword evidence="3" id="KW-0238">DNA-binding</keyword>
<evidence type="ECO:0000256" key="5">
    <source>
        <dbReference type="ARBA" id="ARBA00023242"/>
    </source>
</evidence>
<dbReference type="InterPro" id="IPR044810">
    <property type="entry name" value="WRKY_plant"/>
</dbReference>
<keyword evidence="5" id="KW-0539">Nucleus</keyword>
<reference evidence="7 8" key="1">
    <citation type="journal article" date="2020" name="Nat. Food">
        <title>A phased Vanilla planifolia genome enables genetic improvement of flavour and production.</title>
        <authorList>
            <person name="Hasing T."/>
            <person name="Tang H."/>
            <person name="Brym M."/>
            <person name="Khazi F."/>
            <person name="Huang T."/>
            <person name="Chambers A.H."/>
        </authorList>
    </citation>
    <scope>NUCLEOTIDE SEQUENCE [LARGE SCALE GENOMIC DNA]</scope>
    <source>
        <tissue evidence="7">Leaf</tissue>
    </source>
</reference>
<dbReference type="SMART" id="SM00774">
    <property type="entry name" value="WRKY"/>
    <property type="match status" value="1"/>
</dbReference>
<dbReference type="Proteomes" id="UP000636800">
    <property type="component" value="Chromosome 5"/>
</dbReference>
<evidence type="ECO:0000256" key="2">
    <source>
        <dbReference type="ARBA" id="ARBA00023015"/>
    </source>
</evidence>
<proteinExistence type="predicted"/>
<keyword evidence="2" id="KW-0805">Transcription regulation</keyword>
<evidence type="ECO:0000313" key="8">
    <source>
        <dbReference type="Proteomes" id="UP000636800"/>
    </source>
</evidence>
<comment type="caution">
    <text evidence="7">The sequence shown here is derived from an EMBL/GenBank/DDBJ whole genome shotgun (WGS) entry which is preliminary data.</text>
</comment>
<gene>
    <name evidence="7" type="ORF">HPP92_010784</name>
</gene>
<accession>A0A835QZA1</accession>
<dbReference type="Gene3D" id="2.20.25.80">
    <property type="entry name" value="WRKY domain"/>
    <property type="match status" value="1"/>
</dbReference>
<keyword evidence="4" id="KW-0804">Transcription</keyword>
<dbReference type="InterPro" id="IPR003657">
    <property type="entry name" value="WRKY_dom"/>
</dbReference>
<dbReference type="PROSITE" id="PS50811">
    <property type="entry name" value="WRKY"/>
    <property type="match status" value="1"/>
</dbReference>
<feature type="domain" description="WRKY" evidence="6">
    <location>
        <begin position="212"/>
        <end position="278"/>
    </location>
</feature>